<name>A0A3D9UPA8_9MICO</name>
<proteinExistence type="predicted"/>
<dbReference type="Proteomes" id="UP000256253">
    <property type="component" value="Unassembled WGS sequence"/>
</dbReference>
<dbReference type="EMBL" id="QTUA01000001">
    <property type="protein sequence ID" value="REF31272.1"/>
    <property type="molecule type" value="Genomic_DNA"/>
</dbReference>
<protein>
    <submittedName>
        <fullName evidence="1">Uncharacterized protein</fullName>
    </submittedName>
</protein>
<evidence type="ECO:0000313" key="2">
    <source>
        <dbReference type="Proteomes" id="UP000256253"/>
    </source>
</evidence>
<evidence type="ECO:0000313" key="1">
    <source>
        <dbReference type="EMBL" id="REF31272.1"/>
    </source>
</evidence>
<gene>
    <name evidence="1" type="ORF">DFJ65_2327</name>
</gene>
<sequence>MAGPAWFFASTPVRVKMPVPMTIPMPNPMRSQAVSRLLSRAWWWPLPLSLFCSRTVSTSLVRNTPFLAIRKPYWYPMYRLGEAARRNVAGLR</sequence>
<dbReference type="AlphaFoldDB" id="A0A3D9UPA8"/>
<reference evidence="1 2" key="1">
    <citation type="submission" date="2018-08" db="EMBL/GenBank/DDBJ databases">
        <title>Sequencing the genomes of 1000 actinobacteria strains.</title>
        <authorList>
            <person name="Klenk H.-P."/>
        </authorList>
    </citation>
    <scope>NUCLEOTIDE SEQUENCE [LARGE SCALE GENOMIC DNA]</scope>
    <source>
        <strain evidence="1 2">DSM 22967</strain>
    </source>
</reference>
<accession>A0A3D9UPA8</accession>
<comment type="caution">
    <text evidence="1">The sequence shown here is derived from an EMBL/GenBank/DDBJ whole genome shotgun (WGS) entry which is preliminary data.</text>
</comment>
<keyword evidence="2" id="KW-1185">Reference proteome</keyword>
<organism evidence="1 2">
    <name type="scientific">Calidifontibacter indicus</name>
    <dbReference type="NCBI Taxonomy" id="419650"/>
    <lineage>
        <taxon>Bacteria</taxon>
        <taxon>Bacillati</taxon>
        <taxon>Actinomycetota</taxon>
        <taxon>Actinomycetes</taxon>
        <taxon>Micrococcales</taxon>
        <taxon>Dermacoccaceae</taxon>
        <taxon>Calidifontibacter</taxon>
    </lineage>
</organism>